<dbReference type="KEGG" id="bsa:Bacsa_1387"/>
<organism evidence="1 2">
    <name type="scientific">Phocaeicola salanitronis (strain DSM 18170 / JCM 13657 / CCUG 60908 / BL78)</name>
    <name type="common">Bacteroides salanitronis</name>
    <dbReference type="NCBI Taxonomy" id="667015"/>
    <lineage>
        <taxon>Bacteria</taxon>
        <taxon>Pseudomonadati</taxon>
        <taxon>Bacteroidota</taxon>
        <taxon>Bacteroidia</taxon>
        <taxon>Bacteroidales</taxon>
        <taxon>Bacteroidaceae</taxon>
        <taxon>Phocaeicola</taxon>
    </lineage>
</organism>
<evidence type="ECO:0000313" key="1">
    <source>
        <dbReference type="EMBL" id="ADY35959.1"/>
    </source>
</evidence>
<keyword evidence="2" id="KW-1185">Reference proteome</keyword>
<protein>
    <submittedName>
        <fullName evidence="1">Gliding motility-associated lipoprotein GldH</fullName>
    </submittedName>
</protein>
<dbReference type="Pfam" id="PF14109">
    <property type="entry name" value="GldH_lipo"/>
    <property type="match status" value="1"/>
</dbReference>
<dbReference type="HOGENOM" id="CLU_109250_1_0_10"/>
<gene>
    <name evidence="1" type="ordered locus">Bacsa_1387</name>
</gene>
<dbReference type="eggNOG" id="ENOG50312MU">
    <property type="taxonomic scope" value="Bacteria"/>
</dbReference>
<reference evidence="1 2" key="1">
    <citation type="journal article" date="2011" name="Stand. Genomic Sci.">
        <title>Complete genome sequence of Bacteroides salanitronis type strain (BL78).</title>
        <authorList>
            <person name="Gronow S."/>
            <person name="Held B."/>
            <person name="Lucas S."/>
            <person name="Lapidus A."/>
            <person name="Del Rio T.G."/>
            <person name="Nolan M."/>
            <person name="Tice H."/>
            <person name="Deshpande S."/>
            <person name="Cheng J.F."/>
            <person name="Pitluck S."/>
            <person name="Liolios K."/>
            <person name="Pagani I."/>
            <person name="Ivanova N."/>
            <person name="Mavromatis K."/>
            <person name="Pati A."/>
            <person name="Tapia R."/>
            <person name="Han C."/>
            <person name="Goodwin L."/>
            <person name="Chen A."/>
            <person name="Palaniappan K."/>
            <person name="Land M."/>
            <person name="Hauser L."/>
            <person name="Chang Y.J."/>
            <person name="Jeffries C.D."/>
            <person name="Brambilla E.M."/>
            <person name="Rohde M."/>
            <person name="Goker M."/>
            <person name="Detter J.C."/>
            <person name="Woyke T."/>
            <person name="Bristow J."/>
            <person name="Markowitz V."/>
            <person name="Hugenholtz P."/>
            <person name="Kyrpides N.C."/>
            <person name="Klenk H.P."/>
            <person name="Eisen J.A."/>
        </authorList>
    </citation>
    <scope>NUCLEOTIDE SEQUENCE [LARGE SCALE GENOMIC DNA]</scope>
    <source>
        <strain evidence="1 2">DSM 18170</strain>
    </source>
</reference>
<dbReference type="AlphaFoldDB" id="F0R8M4"/>
<dbReference type="EMBL" id="CP002530">
    <property type="protein sequence ID" value="ADY35959.1"/>
    <property type="molecule type" value="Genomic_DNA"/>
</dbReference>
<dbReference type="STRING" id="667015.Bacsa_1387"/>
<keyword evidence="1" id="KW-0449">Lipoprotein</keyword>
<dbReference type="NCBIfam" id="TIGR03511">
    <property type="entry name" value="GldH_lipo"/>
    <property type="match status" value="1"/>
</dbReference>
<sequence>MKRFTPLFIMAMPFFLAGCENDATVYHQYRTVSPQGWEREDTLSFVLPDSTFTEHCYQLEIGLRHTENYAYRDLWIAIIRPHSVPPACDTLHLELADRKGKWHGEGNSSTLYQFHAPAGKITLSHADTLVQLVHLMASPCLKGITDAGIRLSLTGSVDTQKDK</sequence>
<dbReference type="PROSITE" id="PS51257">
    <property type="entry name" value="PROKAR_LIPOPROTEIN"/>
    <property type="match status" value="1"/>
</dbReference>
<dbReference type="InterPro" id="IPR020018">
    <property type="entry name" value="Motility-assoc_lipoprot_GldH"/>
</dbReference>
<dbReference type="Proteomes" id="UP000007486">
    <property type="component" value="Chromosome"/>
</dbReference>
<proteinExistence type="predicted"/>
<evidence type="ECO:0000313" key="2">
    <source>
        <dbReference type="Proteomes" id="UP000007486"/>
    </source>
</evidence>
<name>F0R8M4_PHOSB</name>
<accession>F0R8M4</accession>